<protein>
    <submittedName>
        <fullName evidence="2">Dihydrofolate reductase</fullName>
    </submittedName>
</protein>
<evidence type="ECO:0000259" key="1">
    <source>
        <dbReference type="Pfam" id="PF01872"/>
    </source>
</evidence>
<evidence type="ECO:0000313" key="2">
    <source>
        <dbReference type="EMBL" id="TVY02043.1"/>
    </source>
</evidence>
<dbReference type="InterPro" id="IPR024072">
    <property type="entry name" value="DHFR-like_dom_sf"/>
</dbReference>
<dbReference type="PANTHER" id="PTHR38011:SF11">
    <property type="entry name" value="2,5-DIAMINO-6-RIBOSYLAMINO-4(3H)-PYRIMIDINONE 5'-PHOSPHATE REDUCTASE"/>
    <property type="match status" value="1"/>
</dbReference>
<accession>A0A559JQA8</accession>
<dbReference type="GO" id="GO:0009231">
    <property type="term" value="P:riboflavin biosynthetic process"/>
    <property type="evidence" value="ECO:0007669"/>
    <property type="project" value="InterPro"/>
</dbReference>
<proteinExistence type="predicted"/>
<dbReference type="PANTHER" id="PTHR38011">
    <property type="entry name" value="DIHYDROFOLATE REDUCTASE FAMILY PROTEIN (AFU_ORTHOLOGUE AFUA_8G06820)"/>
    <property type="match status" value="1"/>
</dbReference>
<evidence type="ECO:0000313" key="3">
    <source>
        <dbReference type="Proteomes" id="UP000316330"/>
    </source>
</evidence>
<sequence>MRKVIFQMMVSLDGFVAGPNGESDWHHVDTEFIDYSIELLRSVDTLIFGRKTYELMAGYWPTVQAKANDPITADYMNNLKKIVVSKKIEKVEWENSILVNENVSEEILKLKQQNGKDIAILGSSELALSLNQLGLIDEYRIIINPIVLGNGKSLLQGIHDPFKLEIVETKTFRTGNVLLIGKEKRKTDLA</sequence>
<dbReference type="InterPro" id="IPR050765">
    <property type="entry name" value="Riboflavin_Biosynth_HTPR"/>
</dbReference>
<reference evidence="2 3" key="1">
    <citation type="submission" date="2019-07" db="EMBL/GenBank/DDBJ databases">
        <authorList>
            <person name="Kim J."/>
        </authorList>
    </citation>
    <scope>NUCLEOTIDE SEQUENCE [LARGE SCALE GENOMIC DNA]</scope>
    <source>
        <strain evidence="2 3">G13</strain>
    </source>
</reference>
<feature type="domain" description="Bacterial bifunctional deaminase-reductase C-terminal" evidence="1">
    <location>
        <begin position="2"/>
        <end position="177"/>
    </location>
</feature>
<dbReference type="Proteomes" id="UP000316330">
    <property type="component" value="Unassembled WGS sequence"/>
</dbReference>
<keyword evidence="3" id="KW-1185">Reference proteome</keyword>
<dbReference type="InterPro" id="IPR002734">
    <property type="entry name" value="RibDG_C"/>
</dbReference>
<name>A0A559JQA8_9BACL</name>
<dbReference type="RefSeq" id="WP_144699542.1">
    <property type="nucleotide sequence ID" value="NZ_VNJJ01000003.1"/>
</dbReference>
<organism evidence="2 3">
    <name type="scientific">Cohnella terricola</name>
    <dbReference type="NCBI Taxonomy" id="1289167"/>
    <lineage>
        <taxon>Bacteria</taxon>
        <taxon>Bacillati</taxon>
        <taxon>Bacillota</taxon>
        <taxon>Bacilli</taxon>
        <taxon>Bacillales</taxon>
        <taxon>Paenibacillaceae</taxon>
        <taxon>Cohnella</taxon>
    </lineage>
</organism>
<dbReference type="Pfam" id="PF01872">
    <property type="entry name" value="RibD_C"/>
    <property type="match status" value="1"/>
</dbReference>
<dbReference type="Gene3D" id="3.40.430.10">
    <property type="entry name" value="Dihydrofolate Reductase, subunit A"/>
    <property type="match status" value="1"/>
</dbReference>
<gene>
    <name evidence="2" type="ORF">FPZ45_06265</name>
</gene>
<dbReference type="EMBL" id="VNJJ01000003">
    <property type="protein sequence ID" value="TVY02043.1"/>
    <property type="molecule type" value="Genomic_DNA"/>
</dbReference>
<dbReference type="SUPFAM" id="SSF53597">
    <property type="entry name" value="Dihydrofolate reductase-like"/>
    <property type="match status" value="1"/>
</dbReference>
<dbReference type="OrthoDB" id="195113at2"/>
<comment type="caution">
    <text evidence="2">The sequence shown here is derived from an EMBL/GenBank/DDBJ whole genome shotgun (WGS) entry which is preliminary data.</text>
</comment>
<dbReference type="GO" id="GO:0008703">
    <property type="term" value="F:5-amino-6-(5-phosphoribosylamino)uracil reductase activity"/>
    <property type="evidence" value="ECO:0007669"/>
    <property type="project" value="InterPro"/>
</dbReference>
<dbReference type="AlphaFoldDB" id="A0A559JQA8"/>